<sequence length="62" mass="7023">MVSRQSTTYLYFYDTSKGLFCQVSTLNTIIGCCDQSTTLSSINCRSQVILCKWCILLKEEGK</sequence>
<dbReference type="AlphaFoldDB" id="A0A822ZQB8"/>
<gene>
    <name evidence="1" type="ORF">HUJ06_003941</name>
</gene>
<dbReference type="PROSITE" id="PS51257">
    <property type="entry name" value="PROKAR_LIPOPROTEIN"/>
    <property type="match status" value="1"/>
</dbReference>
<organism evidence="1 2">
    <name type="scientific">Nelumbo nucifera</name>
    <name type="common">Sacred lotus</name>
    <dbReference type="NCBI Taxonomy" id="4432"/>
    <lineage>
        <taxon>Eukaryota</taxon>
        <taxon>Viridiplantae</taxon>
        <taxon>Streptophyta</taxon>
        <taxon>Embryophyta</taxon>
        <taxon>Tracheophyta</taxon>
        <taxon>Spermatophyta</taxon>
        <taxon>Magnoliopsida</taxon>
        <taxon>Proteales</taxon>
        <taxon>Nelumbonaceae</taxon>
        <taxon>Nelumbo</taxon>
    </lineage>
</organism>
<dbReference type="EMBL" id="DUZY01000007">
    <property type="protein sequence ID" value="DAD45711.1"/>
    <property type="molecule type" value="Genomic_DNA"/>
</dbReference>
<evidence type="ECO:0000313" key="1">
    <source>
        <dbReference type="EMBL" id="DAD45711.1"/>
    </source>
</evidence>
<protein>
    <submittedName>
        <fullName evidence="1">Uncharacterized protein</fullName>
    </submittedName>
</protein>
<reference evidence="1 2" key="1">
    <citation type="journal article" date="2020" name="Mol. Biol. Evol.">
        <title>Distinct Expression and Methylation Patterns for Genes with Different Fates following a Single Whole-Genome Duplication in Flowering Plants.</title>
        <authorList>
            <person name="Shi T."/>
            <person name="Rahmani R.S."/>
            <person name="Gugger P.F."/>
            <person name="Wang M."/>
            <person name="Li H."/>
            <person name="Zhang Y."/>
            <person name="Li Z."/>
            <person name="Wang Q."/>
            <person name="Van de Peer Y."/>
            <person name="Marchal K."/>
            <person name="Chen J."/>
        </authorList>
    </citation>
    <scope>NUCLEOTIDE SEQUENCE [LARGE SCALE GENOMIC DNA]</scope>
    <source>
        <tissue evidence="1">Leaf</tissue>
    </source>
</reference>
<proteinExistence type="predicted"/>
<evidence type="ECO:0000313" key="2">
    <source>
        <dbReference type="Proteomes" id="UP000607653"/>
    </source>
</evidence>
<keyword evidence="2" id="KW-1185">Reference proteome</keyword>
<dbReference type="Proteomes" id="UP000607653">
    <property type="component" value="Unassembled WGS sequence"/>
</dbReference>
<comment type="caution">
    <text evidence="1">The sequence shown here is derived from an EMBL/GenBank/DDBJ whole genome shotgun (WGS) entry which is preliminary data.</text>
</comment>
<accession>A0A822ZQB8</accession>
<name>A0A822ZQB8_NELNU</name>